<name>A0AAV4Q6A7_CAEEX</name>
<accession>A0AAV4Q6A7</accession>
<sequence>MRFRGNHLWNVCRIKLPVTPPSCEATHMSPSGNLMSVKGIAESFDVGGCFSFLSGAFCLSTTRSIPAMLFGRWWLL</sequence>
<evidence type="ECO:0000313" key="2">
    <source>
        <dbReference type="Proteomes" id="UP001054945"/>
    </source>
</evidence>
<keyword evidence="2" id="KW-1185">Reference proteome</keyword>
<dbReference type="AlphaFoldDB" id="A0AAV4Q6A7"/>
<evidence type="ECO:0000313" key="1">
    <source>
        <dbReference type="EMBL" id="GIY05233.1"/>
    </source>
</evidence>
<comment type="caution">
    <text evidence="1">The sequence shown here is derived from an EMBL/GenBank/DDBJ whole genome shotgun (WGS) entry which is preliminary data.</text>
</comment>
<protein>
    <submittedName>
        <fullName evidence="1">Uncharacterized protein</fullName>
    </submittedName>
</protein>
<proteinExistence type="predicted"/>
<dbReference type="EMBL" id="BPLR01005819">
    <property type="protein sequence ID" value="GIY05233.1"/>
    <property type="molecule type" value="Genomic_DNA"/>
</dbReference>
<organism evidence="1 2">
    <name type="scientific">Caerostris extrusa</name>
    <name type="common">Bark spider</name>
    <name type="synonym">Caerostris bankana</name>
    <dbReference type="NCBI Taxonomy" id="172846"/>
    <lineage>
        <taxon>Eukaryota</taxon>
        <taxon>Metazoa</taxon>
        <taxon>Ecdysozoa</taxon>
        <taxon>Arthropoda</taxon>
        <taxon>Chelicerata</taxon>
        <taxon>Arachnida</taxon>
        <taxon>Araneae</taxon>
        <taxon>Araneomorphae</taxon>
        <taxon>Entelegynae</taxon>
        <taxon>Araneoidea</taxon>
        <taxon>Araneidae</taxon>
        <taxon>Caerostris</taxon>
    </lineage>
</organism>
<gene>
    <name evidence="1" type="ORF">CEXT_593781</name>
</gene>
<reference evidence="1 2" key="1">
    <citation type="submission" date="2021-06" db="EMBL/GenBank/DDBJ databases">
        <title>Caerostris extrusa draft genome.</title>
        <authorList>
            <person name="Kono N."/>
            <person name="Arakawa K."/>
        </authorList>
    </citation>
    <scope>NUCLEOTIDE SEQUENCE [LARGE SCALE GENOMIC DNA]</scope>
</reference>
<dbReference type="Proteomes" id="UP001054945">
    <property type="component" value="Unassembled WGS sequence"/>
</dbReference>